<gene>
    <name evidence="2" type="ORF">M513_14430</name>
</gene>
<dbReference type="AlphaFoldDB" id="A0A085LI97"/>
<dbReference type="EMBL" id="KL366360">
    <property type="protein sequence ID" value="KFD44693.1"/>
    <property type="molecule type" value="Genomic_DNA"/>
</dbReference>
<feature type="domain" description="Piwi" evidence="1">
    <location>
        <begin position="1"/>
        <end position="28"/>
    </location>
</feature>
<evidence type="ECO:0000313" key="2">
    <source>
        <dbReference type="EMBL" id="KFD44693.1"/>
    </source>
</evidence>
<evidence type="ECO:0000313" key="3">
    <source>
        <dbReference type="Proteomes" id="UP000030764"/>
    </source>
</evidence>
<sequence length="28" mass="3177">DFYLCSHTGIQGTSKPAKYNVLYDDNNL</sequence>
<dbReference type="Proteomes" id="UP000030764">
    <property type="component" value="Unassembled WGS sequence"/>
</dbReference>
<reference evidence="2 3" key="1">
    <citation type="journal article" date="2014" name="Nat. Genet.">
        <title>Genome and transcriptome of the porcine whipworm Trichuris suis.</title>
        <authorList>
            <person name="Jex A.R."/>
            <person name="Nejsum P."/>
            <person name="Schwarz E.M."/>
            <person name="Hu L."/>
            <person name="Young N.D."/>
            <person name="Hall R.S."/>
            <person name="Korhonen P.K."/>
            <person name="Liao S."/>
            <person name="Thamsborg S."/>
            <person name="Xia J."/>
            <person name="Xu P."/>
            <person name="Wang S."/>
            <person name="Scheerlinck J.P."/>
            <person name="Hofmann A."/>
            <person name="Sternberg P.W."/>
            <person name="Wang J."/>
            <person name="Gasser R.B."/>
        </authorList>
    </citation>
    <scope>NUCLEOTIDE SEQUENCE [LARGE SCALE GENOMIC DNA]</scope>
    <source>
        <strain evidence="2">DCEP-RM93M</strain>
    </source>
</reference>
<dbReference type="Pfam" id="PF02171">
    <property type="entry name" value="Piwi"/>
    <property type="match status" value="1"/>
</dbReference>
<feature type="non-terminal residue" evidence="2">
    <location>
        <position position="28"/>
    </location>
</feature>
<protein>
    <recommendedName>
        <fullName evidence="1">Piwi domain-containing protein</fullName>
    </recommendedName>
</protein>
<feature type="non-terminal residue" evidence="2">
    <location>
        <position position="1"/>
    </location>
</feature>
<organism evidence="2 3">
    <name type="scientific">Trichuris suis</name>
    <name type="common">pig whipworm</name>
    <dbReference type="NCBI Taxonomy" id="68888"/>
    <lineage>
        <taxon>Eukaryota</taxon>
        <taxon>Metazoa</taxon>
        <taxon>Ecdysozoa</taxon>
        <taxon>Nematoda</taxon>
        <taxon>Enoplea</taxon>
        <taxon>Dorylaimia</taxon>
        <taxon>Trichinellida</taxon>
        <taxon>Trichuridae</taxon>
        <taxon>Trichuris</taxon>
    </lineage>
</organism>
<proteinExistence type="predicted"/>
<dbReference type="InterPro" id="IPR036397">
    <property type="entry name" value="RNaseH_sf"/>
</dbReference>
<dbReference type="Gene3D" id="3.30.420.10">
    <property type="entry name" value="Ribonuclease H-like superfamily/Ribonuclease H"/>
    <property type="match status" value="1"/>
</dbReference>
<dbReference type="GO" id="GO:0003676">
    <property type="term" value="F:nucleic acid binding"/>
    <property type="evidence" value="ECO:0007669"/>
    <property type="project" value="InterPro"/>
</dbReference>
<dbReference type="SUPFAM" id="SSF53098">
    <property type="entry name" value="Ribonuclease H-like"/>
    <property type="match status" value="1"/>
</dbReference>
<evidence type="ECO:0000259" key="1">
    <source>
        <dbReference type="Pfam" id="PF02171"/>
    </source>
</evidence>
<name>A0A085LI97_9BILA</name>
<keyword evidence="3" id="KW-1185">Reference proteome</keyword>
<dbReference type="InterPro" id="IPR003165">
    <property type="entry name" value="Piwi"/>
</dbReference>
<accession>A0A085LI97</accession>
<dbReference type="InterPro" id="IPR012337">
    <property type="entry name" value="RNaseH-like_sf"/>
</dbReference>